<dbReference type="AlphaFoldDB" id="A0A840I0B0"/>
<reference evidence="3 4" key="1">
    <citation type="submission" date="2020-08" db="EMBL/GenBank/DDBJ databases">
        <title>Genomic Encyclopedia of Type Strains, Phase IV (KMG-IV): sequencing the most valuable type-strain genomes for metagenomic binning, comparative biology and taxonomic classification.</title>
        <authorList>
            <person name="Goeker M."/>
        </authorList>
    </citation>
    <scope>NUCLEOTIDE SEQUENCE [LARGE SCALE GENOMIC DNA]</scope>
    <source>
        <strain evidence="3 4">DSM 102850</strain>
    </source>
</reference>
<feature type="transmembrane region" description="Helical" evidence="1">
    <location>
        <begin position="205"/>
        <end position="224"/>
    </location>
</feature>
<organism evidence="3 4">
    <name type="scientific">Parvularcula dongshanensis</name>
    <dbReference type="NCBI Taxonomy" id="1173995"/>
    <lineage>
        <taxon>Bacteria</taxon>
        <taxon>Pseudomonadati</taxon>
        <taxon>Pseudomonadota</taxon>
        <taxon>Alphaproteobacteria</taxon>
        <taxon>Parvularculales</taxon>
        <taxon>Parvularculaceae</taxon>
        <taxon>Parvularcula</taxon>
    </lineage>
</organism>
<keyword evidence="1" id="KW-1133">Transmembrane helix</keyword>
<keyword evidence="4" id="KW-1185">Reference proteome</keyword>
<gene>
    <name evidence="3" type="ORF">GGQ59_000221</name>
</gene>
<comment type="caution">
    <text evidence="3">The sequence shown here is derived from an EMBL/GenBank/DDBJ whole genome shotgun (WGS) entry which is preliminary data.</text>
</comment>
<dbReference type="Proteomes" id="UP000563524">
    <property type="component" value="Unassembled WGS sequence"/>
</dbReference>
<keyword evidence="2" id="KW-0732">Signal</keyword>
<proteinExistence type="predicted"/>
<feature type="signal peptide" evidence="2">
    <location>
        <begin position="1"/>
        <end position="23"/>
    </location>
</feature>
<dbReference type="RefSeq" id="WP_183815048.1">
    <property type="nucleotide sequence ID" value="NZ_JACHOB010000001.1"/>
</dbReference>
<evidence type="ECO:0008006" key="5">
    <source>
        <dbReference type="Google" id="ProtNLM"/>
    </source>
</evidence>
<evidence type="ECO:0000256" key="1">
    <source>
        <dbReference type="SAM" id="Phobius"/>
    </source>
</evidence>
<evidence type="ECO:0000313" key="3">
    <source>
        <dbReference type="EMBL" id="MBB4657721.1"/>
    </source>
</evidence>
<protein>
    <recommendedName>
        <fullName evidence="5">VPLPA-CTERM sorting domain-containing protein</fullName>
    </recommendedName>
</protein>
<evidence type="ECO:0000256" key="2">
    <source>
        <dbReference type="SAM" id="SignalP"/>
    </source>
</evidence>
<feature type="chain" id="PRO_5032972214" description="VPLPA-CTERM sorting domain-containing protein" evidence="2">
    <location>
        <begin position="24"/>
        <end position="229"/>
    </location>
</feature>
<evidence type="ECO:0000313" key="4">
    <source>
        <dbReference type="Proteomes" id="UP000563524"/>
    </source>
</evidence>
<name>A0A840I0B0_9PROT</name>
<dbReference type="EMBL" id="JACHOB010000001">
    <property type="protein sequence ID" value="MBB4657721.1"/>
    <property type="molecule type" value="Genomic_DNA"/>
</dbReference>
<sequence length="229" mass="23346">MTTTKIAAALVAAIGFASASASAASLTASATDLFDGAVITNVGDAGTLDDARAILGATLDRGFEPTVGFFGNGAPGDTSFFEFTTANAVSLEGINLIVGQDTVGDLRRGIVAFDLQAMNAFGEFDSVYSFSFDDGVQNYNDVTGEMVGGTVAVSASDQNVLAVSAAFTPVVAQTFRAVFTANGSWNPYNGPRVIELDGFGSAAPVPLPAAALLFPIGLGGLAAARRKRR</sequence>
<keyword evidence="1" id="KW-0472">Membrane</keyword>
<keyword evidence="1" id="KW-0812">Transmembrane</keyword>
<accession>A0A840I0B0</accession>